<evidence type="ECO:0000256" key="5">
    <source>
        <dbReference type="ARBA" id="ARBA00022842"/>
    </source>
</evidence>
<proteinExistence type="predicted"/>
<dbReference type="Proteomes" id="UP001501822">
    <property type="component" value="Unassembled WGS sequence"/>
</dbReference>
<dbReference type="SUPFAM" id="SSF52440">
    <property type="entry name" value="PreATP-grasp domain"/>
    <property type="match status" value="1"/>
</dbReference>
<keyword evidence="1" id="KW-0436">Ligase</keyword>
<keyword evidence="8" id="KW-1185">Reference proteome</keyword>
<dbReference type="InterPro" id="IPR016185">
    <property type="entry name" value="PreATP-grasp_dom_sf"/>
</dbReference>
<sequence length="401" mass="45296">MRRGRSAPRERWDQIVESQGLAYHRTSHPGHLPRPYWDESVHYTFEMDEVLALEETVEELHRMCLAAVEHVVSTRRYAVFGIPPWVWPLIEASWRRRDPHLYGRFDLWYDGSGPAKLLEYNADTPTSLLESSIVQWYWVRDTHSDDDQWNSIHERLVDRWKEIAPTVLSGPPGLPGGPAVHFAWTNEDETGEEVMTIAYLQETAEQAGVPGIAIAMEDIGWHHDRGRFVDLENRDITAFCKLYPWEWIVGEPFGRQVPRAGWVEPIWKMLLSNKALLVLLWELYPGHPNLLPAYLGTPGPLTSYVQKPLLGREGASMRIVTPDGVHADTPGEYGAEGYVFQEFRPLPDFAGEHPVLGAWVVGDEAAGLGIRETSGLITDDTSSFVPHRIPAEPEDGGVGPS</sequence>
<reference evidence="8" key="1">
    <citation type="journal article" date="2019" name="Int. J. Syst. Evol. Microbiol.">
        <title>The Global Catalogue of Microorganisms (GCM) 10K type strain sequencing project: providing services to taxonomists for standard genome sequencing and annotation.</title>
        <authorList>
            <consortium name="The Broad Institute Genomics Platform"/>
            <consortium name="The Broad Institute Genome Sequencing Center for Infectious Disease"/>
            <person name="Wu L."/>
            <person name="Ma J."/>
        </authorList>
    </citation>
    <scope>NUCLEOTIDE SEQUENCE [LARGE SCALE GENOMIC DNA]</scope>
    <source>
        <strain evidence="8">JCM 3146</strain>
    </source>
</reference>
<dbReference type="SUPFAM" id="SSF56059">
    <property type="entry name" value="Glutathione synthetase ATP-binding domain-like"/>
    <property type="match status" value="1"/>
</dbReference>
<keyword evidence="4" id="KW-0067">ATP-binding</keyword>
<evidence type="ECO:0000259" key="6">
    <source>
        <dbReference type="Pfam" id="PF03738"/>
    </source>
</evidence>
<keyword evidence="2" id="KW-0479">Metal-binding</keyword>
<dbReference type="Pfam" id="PF03738">
    <property type="entry name" value="GSP_synth"/>
    <property type="match status" value="1"/>
</dbReference>
<keyword evidence="5" id="KW-0460">Magnesium</keyword>
<evidence type="ECO:0000313" key="8">
    <source>
        <dbReference type="Proteomes" id="UP001501822"/>
    </source>
</evidence>
<protein>
    <submittedName>
        <fullName evidence="7">Glutathionylspermidine synthase family protein</fullName>
    </submittedName>
</protein>
<dbReference type="EMBL" id="BAAABM010000064">
    <property type="protein sequence ID" value="GAA0365043.1"/>
    <property type="molecule type" value="Genomic_DNA"/>
</dbReference>
<evidence type="ECO:0000313" key="7">
    <source>
        <dbReference type="EMBL" id="GAA0365043.1"/>
    </source>
</evidence>
<name>A0ABP3H904_9ACTN</name>
<dbReference type="RefSeq" id="WP_252803416.1">
    <property type="nucleotide sequence ID" value="NZ_BAAABM010000064.1"/>
</dbReference>
<evidence type="ECO:0000256" key="1">
    <source>
        <dbReference type="ARBA" id="ARBA00022598"/>
    </source>
</evidence>
<feature type="domain" description="Glutathionylspermidine synthase pre-ATP-grasp-like" evidence="6">
    <location>
        <begin position="12"/>
        <end position="389"/>
    </location>
</feature>
<keyword evidence="3" id="KW-0547">Nucleotide-binding</keyword>
<dbReference type="InterPro" id="IPR005494">
    <property type="entry name" value="GSPS_pre-ATP-grasp-like_dom"/>
</dbReference>
<dbReference type="Gene3D" id="3.30.1490.330">
    <property type="match status" value="1"/>
</dbReference>
<accession>A0ABP3H904</accession>
<organism evidence="7 8">
    <name type="scientific">Actinoallomurus spadix</name>
    <dbReference type="NCBI Taxonomy" id="79912"/>
    <lineage>
        <taxon>Bacteria</taxon>
        <taxon>Bacillati</taxon>
        <taxon>Actinomycetota</taxon>
        <taxon>Actinomycetes</taxon>
        <taxon>Streptosporangiales</taxon>
        <taxon>Thermomonosporaceae</taxon>
        <taxon>Actinoallomurus</taxon>
    </lineage>
</organism>
<evidence type="ECO:0000256" key="4">
    <source>
        <dbReference type="ARBA" id="ARBA00022840"/>
    </source>
</evidence>
<comment type="caution">
    <text evidence="7">The sequence shown here is derived from an EMBL/GenBank/DDBJ whole genome shotgun (WGS) entry which is preliminary data.</text>
</comment>
<gene>
    <name evidence="7" type="ORF">GCM10010151_63800</name>
</gene>
<evidence type="ECO:0000256" key="2">
    <source>
        <dbReference type="ARBA" id="ARBA00022723"/>
    </source>
</evidence>
<evidence type="ECO:0000256" key="3">
    <source>
        <dbReference type="ARBA" id="ARBA00022741"/>
    </source>
</evidence>